<comment type="caution">
    <text evidence="1">The sequence shown here is derived from an EMBL/GenBank/DDBJ whole genome shotgun (WGS) entry which is preliminary data.</text>
</comment>
<dbReference type="InterPro" id="IPR025236">
    <property type="entry name" value="SR1P"/>
</dbReference>
<evidence type="ECO:0000313" key="2">
    <source>
        <dbReference type="Proteomes" id="UP001596410"/>
    </source>
</evidence>
<proteinExistence type="predicted"/>
<dbReference type="Proteomes" id="UP001596410">
    <property type="component" value="Unassembled WGS sequence"/>
</dbReference>
<reference evidence="2" key="1">
    <citation type="journal article" date="2019" name="Int. J. Syst. Evol. Microbiol.">
        <title>The Global Catalogue of Microorganisms (GCM) 10K type strain sequencing project: providing services to taxonomists for standard genome sequencing and annotation.</title>
        <authorList>
            <consortium name="The Broad Institute Genomics Platform"/>
            <consortium name="The Broad Institute Genome Sequencing Center for Infectious Disease"/>
            <person name="Wu L."/>
            <person name="Ma J."/>
        </authorList>
    </citation>
    <scope>NUCLEOTIDE SEQUENCE [LARGE SCALE GENOMIC DNA]</scope>
    <source>
        <strain evidence="2">CGMCC 4.1621</strain>
    </source>
</reference>
<keyword evidence="2" id="KW-1185">Reference proteome</keyword>
<evidence type="ECO:0000313" key="1">
    <source>
        <dbReference type="EMBL" id="MFC7061351.1"/>
    </source>
</evidence>
<dbReference type="Pfam" id="PF13790">
    <property type="entry name" value="SR1P"/>
    <property type="match status" value="1"/>
</dbReference>
<organism evidence="1 2">
    <name type="scientific">Halobacillus seohaensis</name>
    <dbReference type="NCBI Taxonomy" id="447421"/>
    <lineage>
        <taxon>Bacteria</taxon>
        <taxon>Bacillati</taxon>
        <taxon>Bacillota</taxon>
        <taxon>Bacilli</taxon>
        <taxon>Bacillales</taxon>
        <taxon>Bacillaceae</taxon>
        <taxon>Halobacillus</taxon>
    </lineage>
</organism>
<name>A0ABW2EK78_9BACI</name>
<gene>
    <name evidence="1" type="ORF">ACFQIC_05690</name>
</gene>
<dbReference type="EMBL" id="JBHSZV010000013">
    <property type="protein sequence ID" value="MFC7061351.1"/>
    <property type="molecule type" value="Genomic_DNA"/>
</dbReference>
<sequence>MGTIVCQECQKVIEHFDNEKVATLYSKCPTCNQPNK</sequence>
<accession>A0ABW2EK78</accession>
<dbReference type="RefSeq" id="WP_204707952.1">
    <property type="nucleotide sequence ID" value="NZ_JBHSZV010000013.1"/>
</dbReference>
<protein>
    <submittedName>
        <fullName evidence="1">GapA-binding peptide SR1P</fullName>
    </submittedName>
</protein>